<dbReference type="AlphaFoldDB" id="A0A1G4KAY0"/>
<dbReference type="Gene3D" id="1.10.260.170">
    <property type="match status" value="1"/>
</dbReference>
<dbReference type="EMBL" id="LT598469">
    <property type="protein sequence ID" value="SCV01401.1"/>
    <property type="molecule type" value="Genomic_DNA"/>
</dbReference>
<dbReference type="GO" id="GO:0140956">
    <property type="term" value="F:histone H3K79 trimethyltransferase activity"/>
    <property type="evidence" value="ECO:0007669"/>
    <property type="project" value="UniProtKB-EC"/>
</dbReference>
<dbReference type="PANTHER" id="PTHR21451:SF0">
    <property type="entry name" value="HISTONE-LYSINE N-METHYLTRANSFERASE, H3 LYSINE-79 SPECIFIC"/>
    <property type="match status" value="1"/>
</dbReference>
<dbReference type="GO" id="GO:0000077">
    <property type="term" value="P:DNA damage checkpoint signaling"/>
    <property type="evidence" value="ECO:0007669"/>
    <property type="project" value="InterPro"/>
</dbReference>
<dbReference type="GO" id="GO:0005634">
    <property type="term" value="C:nucleus"/>
    <property type="evidence" value="ECO:0007669"/>
    <property type="project" value="UniProtKB-SubCell"/>
</dbReference>
<dbReference type="STRING" id="1230905.A0A1G4KAY0"/>
<comment type="subcellular location">
    <subcellularLocation>
        <location evidence="1 14">Nucleus</location>
    </subcellularLocation>
</comment>
<dbReference type="GO" id="GO:0000786">
    <property type="term" value="C:nucleosome"/>
    <property type="evidence" value="ECO:0007669"/>
    <property type="project" value="InterPro"/>
</dbReference>
<comment type="catalytic activity">
    <reaction evidence="13 14">
        <text>L-lysyl(79)-[histone H3] + 3 S-adenosyl-L-methionine = N(6),N(6),N(6)-trimethyl-L-lysyl(79)-[histone H3] + 3 S-adenosyl-L-homocysteine + 3 H(+)</text>
        <dbReference type="Rhea" id="RHEA:60328"/>
        <dbReference type="Rhea" id="RHEA-COMP:15549"/>
        <dbReference type="Rhea" id="RHEA-COMP:15552"/>
        <dbReference type="ChEBI" id="CHEBI:15378"/>
        <dbReference type="ChEBI" id="CHEBI:29969"/>
        <dbReference type="ChEBI" id="CHEBI:57856"/>
        <dbReference type="ChEBI" id="CHEBI:59789"/>
        <dbReference type="ChEBI" id="CHEBI:61961"/>
        <dbReference type="EC" id="2.1.1.360"/>
    </reaction>
</comment>
<proteinExistence type="inferred from homology"/>
<dbReference type="InterPro" id="IPR029063">
    <property type="entry name" value="SAM-dependent_MTases_sf"/>
</dbReference>
<keyword evidence="6 14" id="KW-0949">S-adenosyl-L-methionine</keyword>
<evidence type="ECO:0000313" key="19">
    <source>
        <dbReference type="Proteomes" id="UP000191024"/>
    </source>
</evidence>
<dbReference type="Pfam" id="PF08123">
    <property type="entry name" value="DOT1"/>
    <property type="match status" value="1"/>
</dbReference>
<feature type="binding site" evidence="15">
    <location>
        <position position="446"/>
    </location>
    <ligand>
        <name>S-adenosyl-L-methionine</name>
        <dbReference type="ChEBI" id="CHEBI:59789"/>
    </ligand>
</feature>
<feature type="compositionally biased region" description="Polar residues" evidence="16">
    <location>
        <begin position="8"/>
        <end position="18"/>
    </location>
</feature>
<dbReference type="InterPro" id="IPR025789">
    <property type="entry name" value="DOT1_dom"/>
</dbReference>
<evidence type="ECO:0000256" key="2">
    <source>
        <dbReference type="ARBA" id="ARBA00012190"/>
    </source>
</evidence>
<dbReference type="OrthoDB" id="443402at2759"/>
<dbReference type="SUPFAM" id="SSF53335">
    <property type="entry name" value="S-adenosyl-L-methionine-dependent methyltransferases"/>
    <property type="match status" value="1"/>
</dbReference>
<feature type="domain" description="DOT1" evidence="17">
    <location>
        <begin position="279"/>
        <end position="592"/>
    </location>
</feature>
<evidence type="ECO:0000256" key="1">
    <source>
        <dbReference type="ARBA" id="ARBA00004123"/>
    </source>
</evidence>
<evidence type="ECO:0000256" key="14">
    <source>
        <dbReference type="PIRNR" id="PIRNR017570"/>
    </source>
</evidence>
<evidence type="ECO:0000256" key="7">
    <source>
        <dbReference type="ARBA" id="ARBA00022737"/>
    </source>
</evidence>
<evidence type="ECO:0000256" key="11">
    <source>
        <dbReference type="ARBA" id="ARBA00023242"/>
    </source>
</evidence>
<evidence type="ECO:0000259" key="17">
    <source>
        <dbReference type="PROSITE" id="PS51569"/>
    </source>
</evidence>
<dbReference type="InterPro" id="IPR030445">
    <property type="entry name" value="H3-K79_meTrfase"/>
</dbReference>
<evidence type="ECO:0000256" key="8">
    <source>
        <dbReference type="ARBA" id="ARBA00022853"/>
    </source>
</evidence>
<feature type="binding site" evidence="15">
    <location>
        <begin position="396"/>
        <end position="399"/>
    </location>
    <ligand>
        <name>S-adenosyl-L-methionine</name>
        <dbReference type="ChEBI" id="CHEBI:59789"/>
    </ligand>
</feature>
<evidence type="ECO:0000256" key="5">
    <source>
        <dbReference type="ARBA" id="ARBA00022679"/>
    </source>
</evidence>
<dbReference type="PIRSF" id="PIRSF017570">
    <property type="entry name" value="Histone_H3-K79_MeTrfase"/>
    <property type="match status" value="1"/>
</dbReference>
<feature type="region of interest" description="Disordered" evidence="16">
    <location>
        <begin position="1"/>
        <end position="48"/>
    </location>
</feature>
<evidence type="ECO:0000313" key="18">
    <source>
        <dbReference type="EMBL" id="SCV01401.1"/>
    </source>
</evidence>
<dbReference type="GO" id="GO:0032259">
    <property type="term" value="P:methylation"/>
    <property type="evidence" value="ECO:0007669"/>
    <property type="project" value="UniProtKB-KW"/>
</dbReference>
<keyword evidence="19" id="KW-1185">Reference proteome</keyword>
<evidence type="ECO:0000256" key="10">
    <source>
        <dbReference type="ARBA" id="ARBA00023163"/>
    </source>
</evidence>
<feature type="region of interest" description="Disordered" evidence="16">
    <location>
        <begin position="156"/>
        <end position="208"/>
    </location>
</feature>
<dbReference type="GO" id="GO:0031509">
    <property type="term" value="P:subtelomeric heterochromatin formation"/>
    <property type="evidence" value="ECO:0007669"/>
    <property type="project" value="InterPro"/>
</dbReference>
<keyword evidence="7" id="KW-0677">Repeat</keyword>
<dbReference type="GO" id="GO:0006281">
    <property type="term" value="P:DNA repair"/>
    <property type="evidence" value="ECO:0007669"/>
    <property type="project" value="InterPro"/>
</dbReference>
<keyword evidence="10 14" id="KW-0804">Transcription</keyword>
<dbReference type="PROSITE" id="PS51569">
    <property type="entry name" value="DOT1"/>
    <property type="match status" value="1"/>
</dbReference>
<dbReference type="EC" id="2.1.1.360" evidence="2 14"/>
<evidence type="ECO:0000256" key="13">
    <source>
        <dbReference type="ARBA" id="ARBA00047770"/>
    </source>
</evidence>
<name>A0A1G4KAY0_9SACH</name>
<gene>
    <name evidence="18" type="ORF">LAMI_0G11254G</name>
</gene>
<evidence type="ECO:0000256" key="6">
    <source>
        <dbReference type="ARBA" id="ARBA00022691"/>
    </source>
</evidence>
<protein>
    <recommendedName>
        <fullName evidence="3 14">Histone-lysine N-methyltransferase, H3 lysine-79 specific</fullName>
        <ecNumber evidence="2 14">2.1.1.360</ecNumber>
    </recommendedName>
    <alternativeName>
        <fullName evidence="12 14">Histone H3-K79 methyltransferase</fullName>
    </alternativeName>
</protein>
<keyword evidence="11 14" id="KW-0539">Nucleus</keyword>
<keyword evidence="4 14" id="KW-0489">Methyltransferase</keyword>
<dbReference type="GO" id="GO:0042393">
    <property type="term" value="F:histone binding"/>
    <property type="evidence" value="ECO:0007669"/>
    <property type="project" value="InterPro"/>
</dbReference>
<dbReference type="InterPro" id="IPR021162">
    <property type="entry name" value="Dot1"/>
</dbReference>
<evidence type="ECO:0000256" key="9">
    <source>
        <dbReference type="ARBA" id="ARBA00023015"/>
    </source>
</evidence>
<accession>A0A1G4KAY0</accession>
<evidence type="ECO:0000256" key="16">
    <source>
        <dbReference type="SAM" id="MobiDB-lite"/>
    </source>
</evidence>
<keyword evidence="9 14" id="KW-0805">Transcription regulation</keyword>
<dbReference type="Proteomes" id="UP000191024">
    <property type="component" value="Chromosome G"/>
</dbReference>
<sequence>MHDRVSSGEESIFSQNSRDSTDEAQGINENQTYIDGKTKRIENGSSNLEVECNETKPAMRRGYYGVSESQRRPTGNKRGLSALLEDAYRFSAHEDFSLPAGFLRTRRRGQEVFTSDHADEDKLAPVENKRAKAAETNVKANDNIEASNSVKKTAVKTTGRNPSAGHNKIQELAPRRRSQRNSTSQNLTNVKLAKTSHKKAKASTSESNTIQDSFIPDLTKVKDISHELFDLEGLENEETFTENPVPSTALSKHFDSRCMQVGLKSILFSNYEEKYVINFSADSAKYNPMAEIGRLIEYTIAIYFPRSYLDEAKKTVILPLNKSFDRGDAEEYLKAVNAYNELINRIPRQNVLNRLRHLNGVPVTFLHELLHIAYVRSIHPKANSLKQYQAFSNYVYGELLPPFLSKAFAQCHLKGGDIFVDLGSGVGNCVLQASLECGCALSFGCEIMPNASELTEIQNEEMQRRCKLFGLKVNPIEFSLRKSFVGNTRVDDILTKCDVLLINNFIFDSAMNTKIEKLIQNLKVGCKIISLKNLRGFGYSIDFNDVDNILNRLKVERFELSEGSVSWTHRGGEYFISTVLNDIDESIFTTYSKGRVRRSAKPLKYTR</sequence>
<evidence type="ECO:0000256" key="15">
    <source>
        <dbReference type="PIRSR" id="PIRSR017570-1"/>
    </source>
</evidence>
<dbReference type="GO" id="GO:0000781">
    <property type="term" value="C:chromosome, telomeric region"/>
    <property type="evidence" value="ECO:0007669"/>
    <property type="project" value="GOC"/>
</dbReference>
<comment type="similarity">
    <text evidence="14">Belongs to the class I-like SAM-binding methyltransferase superfamily. DOT1 family.</text>
</comment>
<dbReference type="FunFam" id="3.40.50.150:FF:000033">
    <property type="entry name" value="Histone-lysine N-methyltransferase, H3 lysine-79 specific"/>
    <property type="match status" value="1"/>
</dbReference>
<dbReference type="PANTHER" id="PTHR21451">
    <property type="entry name" value="HISTONE H3 METHYLTRANSFERASE"/>
    <property type="match status" value="1"/>
</dbReference>
<feature type="binding site" evidence="15">
    <location>
        <begin position="419"/>
        <end position="428"/>
    </location>
    <ligand>
        <name>S-adenosyl-L-methionine</name>
        <dbReference type="ChEBI" id="CHEBI:59789"/>
    </ligand>
</feature>
<evidence type="ECO:0000256" key="12">
    <source>
        <dbReference type="ARBA" id="ARBA00029821"/>
    </source>
</evidence>
<evidence type="ECO:0000256" key="4">
    <source>
        <dbReference type="ARBA" id="ARBA00022603"/>
    </source>
</evidence>
<keyword evidence="5 14" id="KW-0808">Transferase</keyword>
<reference evidence="18 19" key="1">
    <citation type="submission" date="2016-03" db="EMBL/GenBank/DDBJ databases">
        <authorList>
            <person name="Devillers H."/>
        </authorList>
    </citation>
    <scope>NUCLEOTIDE SEQUENCE [LARGE SCALE GENOMIC DNA]</scope>
    <source>
        <strain evidence="18">CBS 11717</strain>
    </source>
</reference>
<evidence type="ECO:0000256" key="3">
    <source>
        <dbReference type="ARBA" id="ARBA00020987"/>
    </source>
</evidence>
<feature type="binding site" evidence="15">
    <location>
        <begin position="483"/>
        <end position="484"/>
    </location>
    <ligand>
        <name>S-adenosyl-L-methionine</name>
        <dbReference type="ChEBI" id="CHEBI:59789"/>
    </ligand>
</feature>
<keyword evidence="8 14" id="KW-0156">Chromatin regulator</keyword>
<organism evidence="18 19">
    <name type="scientific">Lachancea mirantina</name>
    <dbReference type="NCBI Taxonomy" id="1230905"/>
    <lineage>
        <taxon>Eukaryota</taxon>
        <taxon>Fungi</taxon>
        <taxon>Dikarya</taxon>
        <taxon>Ascomycota</taxon>
        <taxon>Saccharomycotina</taxon>
        <taxon>Saccharomycetes</taxon>
        <taxon>Saccharomycetales</taxon>
        <taxon>Saccharomycetaceae</taxon>
        <taxon>Lachancea</taxon>
    </lineage>
</organism>
<dbReference type="Gene3D" id="3.40.50.150">
    <property type="entry name" value="Vaccinia Virus protein VP39"/>
    <property type="match status" value="1"/>
</dbReference>
<comment type="function">
    <text evidence="14">Histone methyltransferase that specifically trimethylates histone H3 to form H3K79me3. This methylation is required for telomere silencing and for the pachytene checkpoint during the meiotic cell cycle by allowing the recruitment of RAD9 to double strand breaks. Nucleosomes are preferred as substrate compared to free histone.</text>
</comment>